<dbReference type="InterPro" id="IPR006016">
    <property type="entry name" value="UspA"/>
</dbReference>
<name>A0A023BXC6_9FLAO</name>
<gene>
    <name evidence="3" type="ORF">ATO12_08355</name>
</gene>
<dbReference type="eggNOG" id="COG0589">
    <property type="taxonomic scope" value="Bacteria"/>
</dbReference>
<evidence type="ECO:0000313" key="3">
    <source>
        <dbReference type="EMBL" id="EZH74742.1"/>
    </source>
</evidence>
<evidence type="ECO:0000256" key="1">
    <source>
        <dbReference type="ARBA" id="ARBA00008791"/>
    </source>
</evidence>
<organism evidence="3 4">
    <name type="scientific">Aquimarina atlantica</name>
    <dbReference type="NCBI Taxonomy" id="1317122"/>
    <lineage>
        <taxon>Bacteria</taxon>
        <taxon>Pseudomonadati</taxon>
        <taxon>Bacteroidota</taxon>
        <taxon>Flavobacteriia</taxon>
        <taxon>Flavobacteriales</taxon>
        <taxon>Flavobacteriaceae</taxon>
        <taxon>Aquimarina</taxon>
    </lineage>
</organism>
<proteinExistence type="inferred from homology"/>
<comment type="similarity">
    <text evidence="1">Belongs to the universal stress protein A family.</text>
</comment>
<dbReference type="AlphaFoldDB" id="A0A023BXC6"/>
<dbReference type="Gene3D" id="3.40.50.12370">
    <property type="match status" value="1"/>
</dbReference>
<sequence length="282" mass="33108">MRKILVPTDFSENAMNALRYAVELFKYERCDFFILHAYADEVYDHNTVVSREIFDELKERVHKNSNIALEKTLSEIKNISPNPRHEYKLLSMFGSLIDEANDLVDKENMDILIMGTRGETNDRKLTFGSNTLQVLKYVKCPVLVVPSDCSYNAPKNILFPTNYQLPFKRRELKLFSTLTKSFRSIINFLYISNFDKLSIRQEDNKHFLKASLPNAELVFHQETAKDLTYAINQFIERNEIDFLVMVNSRRSYLENLLDRSTIDKIGLHIKIPFLVMQNLQRY</sequence>
<keyword evidence="4" id="KW-1185">Reference proteome</keyword>
<accession>A0A023BXC6</accession>
<dbReference type="RefSeq" id="WP_034239505.1">
    <property type="nucleotide sequence ID" value="NZ_AQRA01000002.1"/>
</dbReference>
<protein>
    <submittedName>
        <fullName evidence="3">Universal stress protein</fullName>
    </submittedName>
</protein>
<reference evidence="3 4" key="1">
    <citation type="submission" date="2014-04" db="EMBL/GenBank/DDBJ databases">
        <title>Aquimarina sp. 22II-S11-z7 Genome Sequencing.</title>
        <authorList>
            <person name="Lai Q."/>
        </authorList>
    </citation>
    <scope>NUCLEOTIDE SEQUENCE [LARGE SCALE GENOMIC DNA]</scope>
    <source>
        <strain evidence="3 4">22II-S11-z7</strain>
    </source>
</reference>
<dbReference type="Pfam" id="PF00582">
    <property type="entry name" value="Usp"/>
    <property type="match status" value="1"/>
</dbReference>
<dbReference type="STRING" id="1317122.ATO12_08355"/>
<dbReference type="CDD" id="cd00293">
    <property type="entry name" value="USP-like"/>
    <property type="match status" value="1"/>
</dbReference>
<evidence type="ECO:0000259" key="2">
    <source>
        <dbReference type="Pfam" id="PF00582"/>
    </source>
</evidence>
<dbReference type="PANTHER" id="PTHR46268">
    <property type="entry name" value="STRESS RESPONSE PROTEIN NHAX"/>
    <property type="match status" value="1"/>
</dbReference>
<dbReference type="Proteomes" id="UP000023541">
    <property type="component" value="Unassembled WGS sequence"/>
</dbReference>
<dbReference type="EMBL" id="AQRA01000002">
    <property type="protein sequence ID" value="EZH74742.1"/>
    <property type="molecule type" value="Genomic_DNA"/>
</dbReference>
<comment type="caution">
    <text evidence="3">The sequence shown here is derived from an EMBL/GenBank/DDBJ whole genome shotgun (WGS) entry which is preliminary data.</text>
</comment>
<dbReference type="InterPro" id="IPR006015">
    <property type="entry name" value="Universal_stress_UspA"/>
</dbReference>
<dbReference type="PANTHER" id="PTHR46268:SF6">
    <property type="entry name" value="UNIVERSAL STRESS PROTEIN UP12"/>
    <property type="match status" value="1"/>
</dbReference>
<dbReference type="OrthoDB" id="9788959at2"/>
<feature type="domain" description="UspA" evidence="2">
    <location>
        <begin position="1"/>
        <end position="146"/>
    </location>
</feature>
<dbReference type="PRINTS" id="PR01438">
    <property type="entry name" value="UNVRSLSTRESS"/>
</dbReference>
<dbReference type="SUPFAM" id="SSF52402">
    <property type="entry name" value="Adenine nucleotide alpha hydrolases-like"/>
    <property type="match status" value="2"/>
</dbReference>
<evidence type="ECO:0000313" key="4">
    <source>
        <dbReference type="Proteomes" id="UP000023541"/>
    </source>
</evidence>